<dbReference type="PANTHER" id="PTHR30246:SF1">
    <property type="entry name" value="2-DEHYDRO-3-DEOXY-6-PHOSPHOGALACTONATE ALDOLASE-RELATED"/>
    <property type="match status" value="1"/>
</dbReference>
<keyword evidence="5" id="KW-0119">Carbohydrate metabolism</keyword>
<reference evidence="6 7" key="1">
    <citation type="submission" date="2017-04" db="EMBL/GenBank/DDBJ databases">
        <title>Complete Genome Sequence of Streptomyces gilvosporeus F607, a Capable Producer of Natamycin.</title>
        <authorList>
            <person name="Zong G."/>
            <person name="Zhong C."/>
            <person name="Fu J."/>
            <person name="Qin R."/>
            <person name="Cao G."/>
        </authorList>
    </citation>
    <scope>NUCLEOTIDE SEQUENCE [LARGE SCALE GENOMIC DNA]</scope>
    <source>
        <strain evidence="6 7">F607</strain>
    </source>
</reference>
<evidence type="ECO:0000256" key="5">
    <source>
        <dbReference type="ARBA" id="ARBA00023277"/>
    </source>
</evidence>
<dbReference type="KEGG" id="sgv:B1H19_32030"/>
<dbReference type="InterPro" id="IPR013785">
    <property type="entry name" value="Aldolase_TIM"/>
</dbReference>
<keyword evidence="4" id="KW-0456">Lyase</keyword>
<evidence type="ECO:0000256" key="2">
    <source>
        <dbReference type="ARBA" id="ARBA00006906"/>
    </source>
</evidence>
<dbReference type="EMBL" id="CP020569">
    <property type="protein sequence ID" value="ARF58197.1"/>
    <property type="molecule type" value="Genomic_DNA"/>
</dbReference>
<dbReference type="Proteomes" id="UP000192726">
    <property type="component" value="Chromosome"/>
</dbReference>
<dbReference type="PANTHER" id="PTHR30246">
    <property type="entry name" value="2-KETO-3-DEOXY-6-PHOSPHOGLUCONATE ALDOLASE"/>
    <property type="match status" value="1"/>
</dbReference>
<dbReference type="AlphaFoldDB" id="A0A1V0TZ81"/>
<dbReference type="GO" id="GO:0016829">
    <property type="term" value="F:lyase activity"/>
    <property type="evidence" value="ECO:0007669"/>
    <property type="project" value="UniProtKB-KW"/>
</dbReference>
<evidence type="ECO:0000256" key="1">
    <source>
        <dbReference type="ARBA" id="ARBA00004761"/>
    </source>
</evidence>
<dbReference type="Pfam" id="PF01081">
    <property type="entry name" value="Aldolase"/>
    <property type="match status" value="1"/>
</dbReference>
<evidence type="ECO:0000313" key="6">
    <source>
        <dbReference type="EMBL" id="ARF58197.1"/>
    </source>
</evidence>
<protein>
    <submittedName>
        <fullName evidence="6">2-dehydro-3-deoxyphosphogluconate aldolase</fullName>
    </submittedName>
</protein>
<dbReference type="RefSeq" id="WP_083108318.1">
    <property type="nucleotide sequence ID" value="NZ_CP020569.1"/>
</dbReference>
<gene>
    <name evidence="6" type="ORF">B1H19_32030</name>
</gene>
<dbReference type="OrthoDB" id="9805177at2"/>
<dbReference type="InterPro" id="IPR000887">
    <property type="entry name" value="Aldlse_KDPG_KHG"/>
</dbReference>
<organism evidence="6 7">
    <name type="scientific">Streptomyces gilvosporeus</name>
    <dbReference type="NCBI Taxonomy" id="553510"/>
    <lineage>
        <taxon>Bacteria</taxon>
        <taxon>Bacillati</taxon>
        <taxon>Actinomycetota</taxon>
        <taxon>Actinomycetes</taxon>
        <taxon>Kitasatosporales</taxon>
        <taxon>Streptomycetaceae</taxon>
        <taxon>Streptomyces</taxon>
    </lineage>
</organism>
<evidence type="ECO:0000256" key="3">
    <source>
        <dbReference type="ARBA" id="ARBA00011233"/>
    </source>
</evidence>
<sequence length="222" mass="23299">MYRWEITRAALAQRVFAIVRSKTYDEASATADTLLSAGITSLEISLTTPFALEAVTTLTRELGEDAVIGAGTVLDAVSARMAVDAGARFLVSPSLDAEVIRTGHRYGVPVFPGVSTPTEMVRALELGADALKLFPAAAHHPSWIREVLAALPQVPLLPTGGVTVEDAPDWIAAGAVAVGMGSALSEGDRDTVTKRAADLLVRLAEAAPDHPSPDVMAEPFED</sequence>
<dbReference type="STRING" id="553510.B1H19_32030"/>
<comment type="pathway">
    <text evidence="1">Carbohydrate acid metabolism.</text>
</comment>
<keyword evidence="7" id="KW-1185">Reference proteome</keyword>
<comment type="similarity">
    <text evidence="2">Belongs to the KHG/KDPG aldolase family.</text>
</comment>
<accession>A0A1V0TZ81</accession>
<evidence type="ECO:0000256" key="4">
    <source>
        <dbReference type="ARBA" id="ARBA00023239"/>
    </source>
</evidence>
<dbReference type="NCBIfam" id="TIGR01182">
    <property type="entry name" value="eda"/>
    <property type="match status" value="1"/>
</dbReference>
<name>A0A1V0TZ81_9ACTN</name>
<dbReference type="SUPFAM" id="SSF51569">
    <property type="entry name" value="Aldolase"/>
    <property type="match status" value="1"/>
</dbReference>
<comment type="subunit">
    <text evidence="3">Homotrimer.</text>
</comment>
<dbReference type="CDD" id="cd00452">
    <property type="entry name" value="KDPG_aldolase"/>
    <property type="match status" value="1"/>
</dbReference>
<dbReference type="Gene3D" id="3.20.20.70">
    <property type="entry name" value="Aldolase class I"/>
    <property type="match status" value="1"/>
</dbReference>
<proteinExistence type="inferred from homology"/>
<evidence type="ECO:0000313" key="7">
    <source>
        <dbReference type="Proteomes" id="UP000192726"/>
    </source>
</evidence>